<dbReference type="InterPro" id="IPR017441">
    <property type="entry name" value="Protein_kinase_ATP_BS"/>
</dbReference>
<keyword evidence="4 5" id="KW-0067">ATP-binding</keyword>
<dbReference type="CDD" id="cd14014">
    <property type="entry name" value="STKc_PknB_like"/>
    <property type="match status" value="1"/>
</dbReference>
<dbReference type="Gene3D" id="1.10.510.10">
    <property type="entry name" value="Transferase(Phosphotransferase) domain 1"/>
    <property type="match status" value="1"/>
</dbReference>
<keyword evidence="1 8" id="KW-0808">Transferase</keyword>
<feature type="compositionally biased region" description="Basic and acidic residues" evidence="6">
    <location>
        <begin position="346"/>
        <end position="356"/>
    </location>
</feature>
<feature type="region of interest" description="Disordered" evidence="6">
    <location>
        <begin position="335"/>
        <end position="356"/>
    </location>
</feature>
<gene>
    <name evidence="8" type="primary">spkF</name>
    <name evidence="8" type="ORF">THS5294_01420</name>
</gene>
<feature type="domain" description="Protein kinase" evidence="7">
    <location>
        <begin position="28"/>
        <end position="303"/>
    </location>
</feature>
<dbReference type="EMBL" id="CYRX01000024">
    <property type="protein sequence ID" value="CUH60131.1"/>
    <property type="molecule type" value="Genomic_DNA"/>
</dbReference>
<proteinExistence type="predicted"/>
<keyword evidence="2 5" id="KW-0547">Nucleotide-binding</keyword>
<evidence type="ECO:0000256" key="4">
    <source>
        <dbReference type="ARBA" id="ARBA00022840"/>
    </source>
</evidence>
<evidence type="ECO:0000256" key="5">
    <source>
        <dbReference type="PROSITE-ProRule" id="PRU10141"/>
    </source>
</evidence>
<dbReference type="GO" id="GO:0005524">
    <property type="term" value="F:ATP binding"/>
    <property type="evidence" value="ECO:0007669"/>
    <property type="project" value="UniProtKB-UniRule"/>
</dbReference>
<dbReference type="PROSITE" id="PS00107">
    <property type="entry name" value="PROTEIN_KINASE_ATP"/>
    <property type="match status" value="1"/>
</dbReference>
<dbReference type="SUPFAM" id="SSF56112">
    <property type="entry name" value="Protein kinase-like (PK-like)"/>
    <property type="match status" value="1"/>
</dbReference>
<name>A0A0P1EY82_9RHOB</name>
<evidence type="ECO:0000256" key="3">
    <source>
        <dbReference type="ARBA" id="ARBA00022777"/>
    </source>
</evidence>
<keyword evidence="3 8" id="KW-0418">Kinase</keyword>
<dbReference type="PANTHER" id="PTHR43289:SF6">
    <property type="entry name" value="SERINE_THREONINE-PROTEIN KINASE NEKL-3"/>
    <property type="match status" value="1"/>
</dbReference>
<dbReference type="Gene3D" id="3.30.200.20">
    <property type="entry name" value="Phosphorylase Kinase, domain 1"/>
    <property type="match status" value="1"/>
</dbReference>
<dbReference type="Pfam" id="PF00069">
    <property type="entry name" value="Pkinase"/>
    <property type="match status" value="1"/>
</dbReference>
<dbReference type="PROSITE" id="PS50011">
    <property type="entry name" value="PROTEIN_KINASE_DOM"/>
    <property type="match status" value="1"/>
</dbReference>
<evidence type="ECO:0000256" key="2">
    <source>
        <dbReference type="ARBA" id="ARBA00022741"/>
    </source>
</evidence>
<sequence length="487" mass="52694">MRPNNAPNDPHASAEFLPVGTRLLGGQYVIERYLGSGGFGITYVARDSLDRQVVIKECFPEALCQRKNRTVVERSRTSKGQFHSIVEMFVREARSLAKLDHRNIVGVHQVFKDNETAYMALDLIEGRDLLDIIDEKGKRPAFAEIKSVLWRILDAIAVVHAEDMLHRDISPDNILIDTSGSPVLIDFGAAREEASKKSRALSAVQVVKDGYSPQEFYVAGSQQGPCSDLYALAATFVHVISGSAPPNSQMRLAAIADKKPDPYVPLVGRIAGYPDAFLRALDQAMAVLPKDRIQSAQDWMARIGGEGGSPVPTRAATQERDIERTVTQLIAIAQQDGGGSAAAEPKQPKPVEVEPAPKRAEVSYQQRFAELAHPLEPDPEPAGYTDEDEAPDWIEKARLKQVARVAASEAAIDAMYTAKSKPKAVSQPLAVPGASKVPMILTVMGALVFAVVLGLNGKQIMALVSPATAPAQTNTPPILTLDSDDVL</sequence>
<dbReference type="InterPro" id="IPR011009">
    <property type="entry name" value="Kinase-like_dom_sf"/>
</dbReference>
<dbReference type="PROSITE" id="PS00109">
    <property type="entry name" value="PROTEIN_KINASE_TYR"/>
    <property type="match status" value="1"/>
</dbReference>
<dbReference type="RefSeq" id="WP_082644970.1">
    <property type="nucleotide sequence ID" value="NZ_CYRX01000024.1"/>
</dbReference>
<dbReference type="EC" id="2.7.11.1" evidence="8"/>
<dbReference type="InterPro" id="IPR000719">
    <property type="entry name" value="Prot_kinase_dom"/>
</dbReference>
<feature type="binding site" evidence="5">
    <location>
        <position position="56"/>
    </location>
    <ligand>
        <name>ATP</name>
        <dbReference type="ChEBI" id="CHEBI:30616"/>
    </ligand>
</feature>
<evidence type="ECO:0000256" key="6">
    <source>
        <dbReference type="SAM" id="MobiDB-lite"/>
    </source>
</evidence>
<dbReference type="Proteomes" id="UP000051298">
    <property type="component" value="Unassembled WGS sequence"/>
</dbReference>
<evidence type="ECO:0000313" key="9">
    <source>
        <dbReference type="Proteomes" id="UP000051298"/>
    </source>
</evidence>
<evidence type="ECO:0000313" key="8">
    <source>
        <dbReference type="EMBL" id="CUH60131.1"/>
    </source>
</evidence>
<accession>A0A0P1EY82</accession>
<dbReference type="GO" id="GO:0004674">
    <property type="term" value="F:protein serine/threonine kinase activity"/>
    <property type="evidence" value="ECO:0007669"/>
    <property type="project" value="UniProtKB-EC"/>
</dbReference>
<evidence type="ECO:0000259" key="7">
    <source>
        <dbReference type="PROSITE" id="PS50011"/>
    </source>
</evidence>
<dbReference type="PANTHER" id="PTHR43289">
    <property type="entry name" value="MITOGEN-ACTIVATED PROTEIN KINASE KINASE KINASE 20-RELATED"/>
    <property type="match status" value="1"/>
</dbReference>
<dbReference type="AlphaFoldDB" id="A0A0P1EY82"/>
<organism evidence="8 9">
    <name type="scientific">Thalassobacter stenotrophicus</name>
    <dbReference type="NCBI Taxonomy" id="266809"/>
    <lineage>
        <taxon>Bacteria</taxon>
        <taxon>Pseudomonadati</taxon>
        <taxon>Pseudomonadota</taxon>
        <taxon>Alphaproteobacteria</taxon>
        <taxon>Rhodobacterales</taxon>
        <taxon>Roseobacteraceae</taxon>
        <taxon>Thalassobacter</taxon>
    </lineage>
</organism>
<evidence type="ECO:0000256" key="1">
    <source>
        <dbReference type="ARBA" id="ARBA00022679"/>
    </source>
</evidence>
<dbReference type="InterPro" id="IPR008266">
    <property type="entry name" value="Tyr_kinase_AS"/>
</dbReference>
<protein>
    <submittedName>
        <fullName evidence="8">Serine/threonine-protein kinase F</fullName>
        <ecNumber evidence="8">2.7.11.1</ecNumber>
    </submittedName>
</protein>
<reference evidence="8 9" key="1">
    <citation type="submission" date="2015-09" db="EMBL/GenBank/DDBJ databases">
        <authorList>
            <consortium name="Swine Surveillance"/>
        </authorList>
    </citation>
    <scope>NUCLEOTIDE SEQUENCE [LARGE SCALE GENOMIC DNA]</scope>
    <source>
        <strain evidence="8 9">CECT 5294</strain>
    </source>
</reference>